<organism evidence="2 3">
    <name type="scientific">Paenibacillus gyeongsangnamensis</name>
    <dbReference type="NCBI Taxonomy" id="3388067"/>
    <lineage>
        <taxon>Bacteria</taxon>
        <taxon>Bacillati</taxon>
        <taxon>Bacillota</taxon>
        <taxon>Bacilli</taxon>
        <taxon>Bacillales</taxon>
        <taxon>Paenibacillaceae</taxon>
        <taxon>Paenibacillus</taxon>
    </lineage>
</organism>
<evidence type="ECO:0000313" key="2">
    <source>
        <dbReference type="EMBL" id="MCZ8513998.1"/>
    </source>
</evidence>
<reference evidence="2 3" key="1">
    <citation type="submission" date="2022-12" db="EMBL/GenBank/DDBJ databases">
        <title>Draft genome sequence of Paenibacillus sp. dW9.</title>
        <authorList>
            <person name="Choi E.-W."/>
            <person name="Kim D.-U."/>
        </authorList>
    </citation>
    <scope>NUCLEOTIDE SEQUENCE [LARGE SCALE GENOMIC DNA]</scope>
    <source>
        <strain evidence="3">dW9</strain>
    </source>
</reference>
<proteinExistence type="predicted"/>
<dbReference type="PANTHER" id="PTHR43638:SF3">
    <property type="entry name" value="ALDEHYDE REDUCTASE"/>
    <property type="match status" value="1"/>
</dbReference>
<evidence type="ECO:0000313" key="3">
    <source>
        <dbReference type="Proteomes" id="UP001527882"/>
    </source>
</evidence>
<dbReference type="Proteomes" id="UP001527882">
    <property type="component" value="Unassembled WGS sequence"/>
</dbReference>
<dbReference type="PIRSF" id="PIRSF000097">
    <property type="entry name" value="AKR"/>
    <property type="match status" value="1"/>
</dbReference>
<dbReference type="InterPro" id="IPR036812">
    <property type="entry name" value="NAD(P)_OxRdtase_dom_sf"/>
</dbReference>
<name>A0ABT4QAT5_9BACL</name>
<feature type="domain" description="NADP-dependent oxidoreductase" evidence="1">
    <location>
        <begin position="20"/>
        <end position="274"/>
    </location>
</feature>
<accession>A0ABT4QAT5</accession>
<dbReference type="RefSeq" id="WP_269882519.1">
    <property type="nucleotide sequence ID" value="NZ_JAQAGZ010000010.1"/>
</dbReference>
<dbReference type="InterPro" id="IPR020471">
    <property type="entry name" value="AKR"/>
</dbReference>
<dbReference type="EMBL" id="JAQAGZ010000010">
    <property type="protein sequence ID" value="MCZ8513998.1"/>
    <property type="molecule type" value="Genomic_DNA"/>
</dbReference>
<dbReference type="CDD" id="cd19138">
    <property type="entry name" value="AKR_YeaE"/>
    <property type="match status" value="1"/>
</dbReference>
<dbReference type="PANTHER" id="PTHR43638">
    <property type="entry name" value="OXIDOREDUCTASE, ALDO/KETO REDUCTASE FAMILY PROTEIN"/>
    <property type="match status" value="1"/>
</dbReference>
<protein>
    <submittedName>
        <fullName evidence="2">Aldo/keto reductase</fullName>
    </submittedName>
</protein>
<evidence type="ECO:0000259" key="1">
    <source>
        <dbReference type="Pfam" id="PF00248"/>
    </source>
</evidence>
<dbReference type="InterPro" id="IPR023210">
    <property type="entry name" value="NADP_OxRdtase_dom"/>
</dbReference>
<dbReference type="SUPFAM" id="SSF51430">
    <property type="entry name" value="NAD(P)-linked oxidoreductase"/>
    <property type="match status" value="1"/>
</dbReference>
<dbReference type="Pfam" id="PF00248">
    <property type="entry name" value="Aldo_ket_red"/>
    <property type="match status" value="1"/>
</dbReference>
<comment type="caution">
    <text evidence="2">The sequence shown here is derived from an EMBL/GenBank/DDBJ whole genome shotgun (WGS) entry which is preliminary data.</text>
</comment>
<dbReference type="PRINTS" id="PR00069">
    <property type="entry name" value="ALDKETRDTASE"/>
</dbReference>
<gene>
    <name evidence="2" type="ORF">O9H85_16525</name>
</gene>
<dbReference type="Gene3D" id="3.20.20.100">
    <property type="entry name" value="NADP-dependent oxidoreductase domain"/>
    <property type="match status" value="1"/>
</dbReference>
<sequence length="287" mass="31584">MSDQAVPQVNLPDGTLLPAIGQGTWNIGDEPSKKREEIRTLRQGIELGLRVIDTAEMYGDGRSEALVGEAIRGMRDDVFLVSKVYPHNAGLARIERSCEDSLKRLGTDRLDLYLLHWRGSVPLSETIRGMQRLMDAGKIVRWGVSNFDTDDMEELLGLEGGSSCSINQVLYHLGSRGIEYDLLPWQREHRIPVMAYSPLAQAGMLRNGLIRSAAVREVAERHEASPFQILLAWCIRGGGILAIPKASSEEHAAQNAGAGAIRLTAEDIAVLEAAYPKPLRKVPLDII</sequence>
<keyword evidence="3" id="KW-1185">Reference proteome</keyword>